<comment type="caution">
    <text evidence="10">The sequence shown here is derived from an EMBL/GenBank/DDBJ whole genome shotgun (WGS) entry which is preliminary data.</text>
</comment>
<dbReference type="GO" id="GO:1902600">
    <property type="term" value="P:proton transmembrane transport"/>
    <property type="evidence" value="ECO:0007669"/>
    <property type="project" value="InterPro"/>
</dbReference>
<keyword evidence="3" id="KW-0813">Transport</keyword>
<gene>
    <name evidence="10" type="ORF">FB472_2294</name>
</gene>
<dbReference type="GO" id="GO:0016020">
    <property type="term" value="C:membrane"/>
    <property type="evidence" value="ECO:0007669"/>
    <property type="project" value="UniProtKB-SubCell"/>
</dbReference>
<feature type="transmembrane region" description="Helical" evidence="7">
    <location>
        <begin position="33"/>
        <end position="54"/>
    </location>
</feature>
<feature type="domain" description="RCK N-terminal" evidence="9">
    <location>
        <begin position="411"/>
        <end position="521"/>
    </location>
</feature>
<dbReference type="Gene3D" id="1.20.1530.20">
    <property type="match status" value="1"/>
</dbReference>
<organism evidence="10 11">
    <name type="scientific">Rhodoglobus vestalii</name>
    <dbReference type="NCBI Taxonomy" id="193384"/>
    <lineage>
        <taxon>Bacteria</taxon>
        <taxon>Bacillati</taxon>
        <taxon>Actinomycetota</taxon>
        <taxon>Actinomycetes</taxon>
        <taxon>Micrococcales</taxon>
        <taxon>Microbacteriaceae</taxon>
        <taxon>Rhodoglobus</taxon>
    </lineage>
</organism>
<dbReference type="GO" id="GO:0006813">
    <property type="term" value="P:potassium ion transport"/>
    <property type="evidence" value="ECO:0007669"/>
    <property type="project" value="InterPro"/>
</dbReference>
<dbReference type="Pfam" id="PF02254">
    <property type="entry name" value="TrkA_N"/>
    <property type="match status" value="1"/>
</dbReference>
<dbReference type="EMBL" id="VFRA01000001">
    <property type="protein sequence ID" value="TQO20651.1"/>
    <property type="molecule type" value="Genomic_DNA"/>
</dbReference>
<evidence type="ECO:0000256" key="6">
    <source>
        <dbReference type="ARBA" id="ARBA00023136"/>
    </source>
</evidence>
<evidence type="ECO:0000256" key="4">
    <source>
        <dbReference type="ARBA" id="ARBA00022692"/>
    </source>
</evidence>
<proteinExistence type="inferred from homology"/>
<feature type="transmembrane region" description="Helical" evidence="7">
    <location>
        <begin position="150"/>
        <end position="172"/>
    </location>
</feature>
<dbReference type="PANTHER" id="PTHR42751">
    <property type="entry name" value="SODIUM/HYDROGEN EXCHANGER FAMILY/TRKA DOMAIN PROTEIN"/>
    <property type="match status" value="1"/>
</dbReference>
<evidence type="ECO:0000313" key="10">
    <source>
        <dbReference type="EMBL" id="TQO20651.1"/>
    </source>
</evidence>
<name>A0A8H2KAH5_9MICO</name>
<feature type="transmembrane region" description="Helical" evidence="7">
    <location>
        <begin position="218"/>
        <end position="238"/>
    </location>
</feature>
<dbReference type="InterPro" id="IPR003148">
    <property type="entry name" value="RCK_N"/>
</dbReference>
<accession>A0A8H2KAH5</accession>
<dbReference type="GO" id="GO:0015297">
    <property type="term" value="F:antiporter activity"/>
    <property type="evidence" value="ECO:0007669"/>
    <property type="project" value="InterPro"/>
</dbReference>
<evidence type="ECO:0000256" key="5">
    <source>
        <dbReference type="ARBA" id="ARBA00022989"/>
    </source>
</evidence>
<evidence type="ECO:0000259" key="8">
    <source>
        <dbReference type="Pfam" id="PF00999"/>
    </source>
</evidence>
<dbReference type="PANTHER" id="PTHR42751:SF3">
    <property type="entry name" value="SODIUM_GLUTAMATE SYMPORTER"/>
    <property type="match status" value="1"/>
</dbReference>
<feature type="transmembrane region" description="Helical" evidence="7">
    <location>
        <begin position="358"/>
        <end position="377"/>
    </location>
</feature>
<dbReference type="InterPro" id="IPR038770">
    <property type="entry name" value="Na+/solute_symporter_sf"/>
</dbReference>
<dbReference type="Pfam" id="PF00999">
    <property type="entry name" value="Na_H_Exchanger"/>
    <property type="match status" value="1"/>
</dbReference>
<feature type="transmembrane region" description="Helical" evidence="7">
    <location>
        <begin position="6"/>
        <end position="26"/>
    </location>
</feature>
<keyword evidence="11" id="KW-1185">Reference proteome</keyword>
<feature type="domain" description="Cation/H+ exchanger transmembrane" evidence="8">
    <location>
        <begin position="18"/>
        <end position="370"/>
    </location>
</feature>
<evidence type="ECO:0000259" key="9">
    <source>
        <dbReference type="Pfam" id="PF02254"/>
    </source>
</evidence>
<dbReference type="Gene3D" id="3.40.50.720">
    <property type="entry name" value="NAD(P)-binding Rossmann-like Domain"/>
    <property type="match status" value="1"/>
</dbReference>
<feature type="transmembrane region" description="Helical" evidence="7">
    <location>
        <begin position="89"/>
        <end position="111"/>
    </location>
</feature>
<evidence type="ECO:0000256" key="7">
    <source>
        <dbReference type="SAM" id="Phobius"/>
    </source>
</evidence>
<comment type="subcellular location">
    <subcellularLocation>
        <location evidence="1">Membrane</location>
        <topology evidence="1">Multi-pass membrane protein</topology>
    </subcellularLocation>
</comment>
<evidence type="ECO:0000256" key="2">
    <source>
        <dbReference type="ARBA" id="ARBA00005551"/>
    </source>
</evidence>
<keyword evidence="4 7" id="KW-0812">Transmembrane</keyword>
<keyword evidence="6 7" id="KW-0472">Membrane</keyword>
<evidence type="ECO:0000256" key="3">
    <source>
        <dbReference type="ARBA" id="ARBA00022448"/>
    </source>
</evidence>
<reference evidence="10 11" key="1">
    <citation type="submission" date="2019-06" db="EMBL/GenBank/DDBJ databases">
        <title>Sequencing the genomes of 1000 actinobacteria strains.</title>
        <authorList>
            <person name="Klenk H.-P."/>
        </authorList>
    </citation>
    <scope>NUCLEOTIDE SEQUENCE [LARGE SCALE GENOMIC DNA]</scope>
    <source>
        <strain evidence="10 11">DSM 21947</strain>
    </source>
</reference>
<evidence type="ECO:0000256" key="1">
    <source>
        <dbReference type="ARBA" id="ARBA00004141"/>
    </source>
</evidence>
<comment type="similarity">
    <text evidence="2">Belongs to the monovalent cation:proton antiporter 2 (CPA2) transporter (TC 2.A.37) family.</text>
</comment>
<protein>
    <submittedName>
        <fullName evidence="10">Transporter (CPA2 family)</fullName>
    </submittedName>
</protein>
<sequence>MMAAGLDTFATMAAVLTVAAIMAFLAHRARQPLIVAFIVVGVIVGPSLLGWVGGGDTLELLAEIGIAILLFLVGLKLDIHLVKSIGPVALVTGLGQVLFTSLVGFGIALLFGMPVVMAVYVAVALTFSSTIIIVKLLSDKGELDELHGRIALGFLIVQDIVVILVMIALSSFGGERDGSLWEQIVGVLLAAVGVIGGLAVAMRWVLPRLLKLVASSQELLIVCCVAWAVAVAALTDYLGFSVEVGAFLAGFAIASTRFRESIASSLSGLRDFLLLFFFIGLGAQLDFSSIGTQVPAAIVFSAFILIGNPLIVLVIMGVMGYPKRVSFLAGLAVAQISEFSLILVALGRDLGHVDNDTVGLVTLVGMITIAASTYMILYSKQLFAVLEPVLGIFERRRTIDDALPEPKSYDVIVFGHGRFGRRLIEEFARAGYSVLVVDWDPYAKIRLEDATLADRVSLAYGDASNGEFPGTLPLRSAKWIVSTIPNVEVNKVLATSLRHHGATAPVAVTAHTEAEAREFGREIDENVINLVLEPFDDAADDAIAALKAL</sequence>
<dbReference type="InterPro" id="IPR036291">
    <property type="entry name" value="NAD(P)-bd_dom_sf"/>
</dbReference>
<dbReference type="SUPFAM" id="SSF51735">
    <property type="entry name" value="NAD(P)-binding Rossmann-fold domains"/>
    <property type="match status" value="1"/>
</dbReference>
<dbReference type="InterPro" id="IPR006153">
    <property type="entry name" value="Cation/H_exchanger_TM"/>
</dbReference>
<feature type="transmembrane region" description="Helical" evidence="7">
    <location>
        <begin position="325"/>
        <end position="346"/>
    </location>
</feature>
<feature type="transmembrane region" description="Helical" evidence="7">
    <location>
        <begin position="117"/>
        <end position="138"/>
    </location>
</feature>
<feature type="transmembrane region" description="Helical" evidence="7">
    <location>
        <begin position="60"/>
        <end position="77"/>
    </location>
</feature>
<keyword evidence="5 7" id="KW-1133">Transmembrane helix</keyword>
<dbReference type="Proteomes" id="UP000316560">
    <property type="component" value="Unassembled WGS sequence"/>
</dbReference>
<evidence type="ECO:0000313" key="11">
    <source>
        <dbReference type="Proteomes" id="UP000316560"/>
    </source>
</evidence>
<feature type="transmembrane region" description="Helical" evidence="7">
    <location>
        <begin position="296"/>
        <end position="318"/>
    </location>
</feature>
<dbReference type="AlphaFoldDB" id="A0A8H2KAH5"/>
<feature type="transmembrane region" description="Helical" evidence="7">
    <location>
        <begin position="184"/>
        <end position="206"/>
    </location>
</feature>